<proteinExistence type="predicted"/>
<organism evidence="2 3">
    <name type="scientific">Schistosoma mattheei</name>
    <dbReference type="NCBI Taxonomy" id="31246"/>
    <lineage>
        <taxon>Eukaryota</taxon>
        <taxon>Metazoa</taxon>
        <taxon>Spiralia</taxon>
        <taxon>Lophotrochozoa</taxon>
        <taxon>Platyhelminthes</taxon>
        <taxon>Trematoda</taxon>
        <taxon>Digenea</taxon>
        <taxon>Strigeidida</taxon>
        <taxon>Schistosomatoidea</taxon>
        <taxon>Schistosomatidae</taxon>
        <taxon>Schistosoma</taxon>
    </lineage>
</organism>
<dbReference type="EMBL" id="UZAL01034263">
    <property type="protein sequence ID" value="VDP64958.1"/>
    <property type="molecule type" value="Genomic_DNA"/>
</dbReference>
<feature type="region of interest" description="Disordered" evidence="1">
    <location>
        <begin position="37"/>
        <end position="68"/>
    </location>
</feature>
<evidence type="ECO:0000313" key="2">
    <source>
        <dbReference type="EMBL" id="VDP64958.1"/>
    </source>
</evidence>
<evidence type="ECO:0000256" key="1">
    <source>
        <dbReference type="SAM" id="MobiDB-lite"/>
    </source>
</evidence>
<protein>
    <submittedName>
        <fullName evidence="2">Uncharacterized protein</fullName>
    </submittedName>
</protein>
<reference evidence="2 3" key="1">
    <citation type="submission" date="2018-11" db="EMBL/GenBank/DDBJ databases">
        <authorList>
            <consortium name="Pathogen Informatics"/>
        </authorList>
    </citation>
    <scope>NUCLEOTIDE SEQUENCE [LARGE SCALE GENOMIC DNA]</scope>
    <source>
        <strain>Denwood</strain>
        <strain evidence="3">Zambia</strain>
    </source>
</reference>
<accession>A0A183PIB6</accession>
<gene>
    <name evidence="2" type="ORF">SMTD_LOCUS14102</name>
</gene>
<name>A0A183PIB6_9TREM</name>
<dbReference type="AlphaFoldDB" id="A0A183PIB6"/>
<feature type="compositionally biased region" description="Low complexity" evidence="1">
    <location>
        <begin position="37"/>
        <end position="47"/>
    </location>
</feature>
<keyword evidence="3" id="KW-1185">Reference proteome</keyword>
<dbReference type="Proteomes" id="UP000269396">
    <property type="component" value="Unassembled WGS sequence"/>
</dbReference>
<sequence>MLRQASVKPNSIPTVEQHMEFTTTVNLQYEYQKCTSTYQQSSTQDTQGLLTGYHQQLPNVGENKPASR</sequence>
<evidence type="ECO:0000313" key="3">
    <source>
        <dbReference type="Proteomes" id="UP000269396"/>
    </source>
</evidence>